<gene>
    <name evidence="2" type="ORF">SVUK_LOCUS1062</name>
</gene>
<sequence length="106" mass="12072">MIRLPEEQAKQNVFRVSAKKVRNKDLDFLLECEEFGLLDVGTYIDLTKNDSMKSVWVMRSIPDIVQTSRPSRTPFVVVGVGDREPDSQVHEVCMTVIFLCAALKKN</sequence>
<dbReference type="InterPro" id="IPR057144">
    <property type="entry name" value="OB_DEPS-1_6th"/>
</dbReference>
<accession>A0A3P7IKH7</accession>
<dbReference type="Pfam" id="PF24341">
    <property type="entry name" value="OB_DEPS-1_6th"/>
    <property type="match status" value="1"/>
</dbReference>
<reference evidence="2 3" key="1">
    <citation type="submission" date="2018-11" db="EMBL/GenBank/DDBJ databases">
        <authorList>
            <consortium name="Pathogen Informatics"/>
        </authorList>
    </citation>
    <scope>NUCLEOTIDE SEQUENCE [LARGE SCALE GENOMIC DNA]</scope>
</reference>
<evidence type="ECO:0000259" key="1">
    <source>
        <dbReference type="Pfam" id="PF24341"/>
    </source>
</evidence>
<protein>
    <recommendedName>
        <fullName evidence="1">p-granule-associated protein DEPS-1 sixth OB-fold domain-containing protein</fullName>
    </recommendedName>
</protein>
<keyword evidence="3" id="KW-1185">Reference proteome</keyword>
<dbReference type="Proteomes" id="UP000270094">
    <property type="component" value="Unassembled WGS sequence"/>
</dbReference>
<name>A0A3P7IKH7_STRVU</name>
<dbReference type="OrthoDB" id="5806136at2759"/>
<dbReference type="EMBL" id="UYYB01001981">
    <property type="protein sequence ID" value="VDM66064.1"/>
    <property type="molecule type" value="Genomic_DNA"/>
</dbReference>
<evidence type="ECO:0000313" key="2">
    <source>
        <dbReference type="EMBL" id="VDM66064.1"/>
    </source>
</evidence>
<organism evidence="2 3">
    <name type="scientific">Strongylus vulgaris</name>
    <name type="common">Blood worm</name>
    <dbReference type="NCBI Taxonomy" id="40348"/>
    <lineage>
        <taxon>Eukaryota</taxon>
        <taxon>Metazoa</taxon>
        <taxon>Ecdysozoa</taxon>
        <taxon>Nematoda</taxon>
        <taxon>Chromadorea</taxon>
        <taxon>Rhabditida</taxon>
        <taxon>Rhabditina</taxon>
        <taxon>Rhabditomorpha</taxon>
        <taxon>Strongyloidea</taxon>
        <taxon>Strongylidae</taxon>
        <taxon>Strongylus</taxon>
    </lineage>
</organism>
<proteinExistence type="predicted"/>
<dbReference type="AlphaFoldDB" id="A0A3P7IKH7"/>
<feature type="domain" description="P-granule-associated protein DEPS-1 sixth OB-fold" evidence="1">
    <location>
        <begin position="11"/>
        <end position="82"/>
    </location>
</feature>
<evidence type="ECO:0000313" key="3">
    <source>
        <dbReference type="Proteomes" id="UP000270094"/>
    </source>
</evidence>